<dbReference type="PANTHER" id="PTHR16165:SF23">
    <property type="entry name" value="NEUREXOPHILIN AND PC-ESTERASE DOMAIN FAMILY, MEMBER 5"/>
    <property type="match status" value="1"/>
</dbReference>
<sequence>MLEWQGHIPTCTSCSTACPIGYIYRDLISHIWRMGRLLQLLILALILLICIYLLFVCQFNQCLLNVSPSNHLKYNHTGFTSHCSGITNRTFTPTNDSLISKEEWESLLTELQWSLPPVFLLSTDEATNPTKCSFSVVNPNSNHTVGGFIDVILIARDTKNRIKTYGGDFFQAKLFNSELKASTYGAVTDHFNGTYTARLALLWPGPAKVSIRLVHSSEAVQVLCRQREQDPDKVYFQGYFEEGGKQETAMCNAQRSPRLVGNNSQCCCEYREPVTGETWFCRRPSSLPCLALTYHSMGGYQAVLSKLETTLLKSSTNIIVPGDNSAIDVQQQDTEIRSQTKCRPGLHTSVPAGFYLLDHWTSLVCDSKYFPSAKLISGCLKDKQILMMGDSTLRQWFDYLEKTVPTLKRLNLHTSSKSGPFEAVDTQSNTRIIWRAHGIPIRTSKTPWADLHYIASEVEGLAGGAHSVVVFTIWAHFTTYPLAMYAHRLVIIRRAVASLLRRSPTTLVVIKSANTGYKDVYGSDWLSWQLDMALREIFRDLPVVLIDVWQMTSCHYSPDNIHPSSVVIQNEVDLFLSFVCPQ</sequence>
<evidence type="ECO:0000256" key="1">
    <source>
        <dbReference type="ARBA" id="ARBA00005431"/>
    </source>
</evidence>
<dbReference type="Ensembl" id="ENSSTUT00000005315.1">
    <property type="protein sequence ID" value="ENSSTUP00000005023.1"/>
    <property type="gene ID" value="ENSSTUG00000002491.1"/>
</dbReference>
<feature type="transmembrane region" description="Helical" evidence="2">
    <location>
        <begin position="37"/>
        <end position="55"/>
    </location>
</feature>
<evidence type="ECO:0000313" key="5">
    <source>
        <dbReference type="Proteomes" id="UP000472277"/>
    </source>
</evidence>
<dbReference type="GO" id="GO:0007399">
    <property type="term" value="P:nervous system development"/>
    <property type="evidence" value="ECO:0007669"/>
    <property type="project" value="UniProtKB-ARBA"/>
</dbReference>
<keyword evidence="5" id="KW-1185">Reference proteome</keyword>
<proteinExistence type="inferred from homology"/>
<feature type="domain" description="NXPE C-terminal" evidence="3">
    <location>
        <begin position="360"/>
        <end position="580"/>
    </location>
</feature>
<dbReference type="Pfam" id="PF06312">
    <property type="entry name" value="Neurexophilin"/>
    <property type="match status" value="1"/>
</dbReference>
<keyword evidence="2" id="KW-1133">Transmembrane helix</keyword>
<dbReference type="InterPro" id="IPR014756">
    <property type="entry name" value="Ig_E-set"/>
</dbReference>
<accession>A0A673W7R5</accession>
<dbReference type="InterPro" id="IPR057106">
    <property type="entry name" value="NXPE4_C"/>
</dbReference>
<evidence type="ECO:0000313" key="4">
    <source>
        <dbReference type="Ensembl" id="ENSSTUP00000005023.1"/>
    </source>
</evidence>
<protein>
    <submittedName>
        <fullName evidence="4">NXPE family member 3-like</fullName>
    </submittedName>
</protein>
<organism evidence="4 5">
    <name type="scientific">Salmo trutta</name>
    <name type="common">Brown trout</name>
    <dbReference type="NCBI Taxonomy" id="8032"/>
    <lineage>
        <taxon>Eukaryota</taxon>
        <taxon>Metazoa</taxon>
        <taxon>Chordata</taxon>
        <taxon>Craniata</taxon>
        <taxon>Vertebrata</taxon>
        <taxon>Euteleostomi</taxon>
        <taxon>Actinopterygii</taxon>
        <taxon>Neopterygii</taxon>
        <taxon>Teleostei</taxon>
        <taxon>Protacanthopterygii</taxon>
        <taxon>Salmoniformes</taxon>
        <taxon>Salmonidae</taxon>
        <taxon>Salmoninae</taxon>
        <taxon>Salmo</taxon>
    </lineage>
</organism>
<reference evidence="4" key="1">
    <citation type="submission" date="2025-08" db="UniProtKB">
        <authorList>
            <consortium name="Ensembl"/>
        </authorList>
    </citation>
    <scope>IDENTIFICATION</scope>
</reference>
<name>A0A673W7R5_SALTR</name>
<gene>
    <name evidence="4" type="primary">LOC115169465</name>
</gene>
<dbReference type="Pfam" id="PF24536">
    <property type="entry name" value="NXPE4_C"/>
    <property type="match status" value="1"/>
</dbReference>
<dbReference type="InterPro" id="IPR026845">
    <property type="entry name" value="NXPH/NXPE"/>
</dbReference>
<dbReference type="InParanoid" id="A0A673W7R5"/>
<comment type="similarity">
    <text evidence="1">Belongs to the NXPE family.</text>
</comment>
<dbReference type="SUPFAM" id="SSF81296">
    <property type="entry name" value="E set domains"/>
    <property type="match status" value="1"/>
</dbReference>
<dbReference type="Proteomes" id="UP000472277">
    <property type="component" value="Chromosome 3"/>
</dbReference>
<evidence type="ECO:0000256" key="2">
    <source>
        <dbReference type="SAM" id="Phobius"/>
    </source>
</evidence>
<dbReference type="PANTHER" id="PTHR16165">
    <property type="entry name" value="NXPE FAMILY MEMBER"/>
    <property type="match status" value="1"/>
</dbReference>
<reference evidence="4" key="2">
    <citation type="submission" date="2025-09" db="UniProtKB">
        <authorList>
            <consortium name="Ensembl"/>
        </authorList>
    </citation>
    <scope>IDENTIFICATION</scope>
</reference>
<keyword evidence="2" id="KW-0472">Membrane</keyword>
<dbReference type="GeneTree" id="ENSGT00950000182866"/>
<dbReference type="OMA" id="TESTICW"/>
<keyword evidence="2" id="KW-0812">Transmembrane</keyword>
<evidence type="ECO:0000259" key="3">
    <source>
        <dbReference type="Pfam" id="PF24536"/>
    </source>
</evidence>
<dbReference type="AlphaFoldDB" id="A0A673W7R5"/>